<dbReference type="PROSITE" id="PS50089">
    <property type="entry name" value="ZF_RING_2"/>
    <property type="match status" value="1"/>
</dbReference>
<dbReference type="Gene3D" id="3.30.40.10">
    <property type="entry name" value="Zinc/RING finger domain, C3HC4 (zinc finger)"/>
    <property type="match status" value="1"/>
</dbReference>
<evidence type="ECO:0000259" key="14">
    <source>
        <dbReference type="PROSITE" id="PS50089"/>
    </source>
</evidence>
<dbReference type="InterPro" id="IPR017907">
    <property type="entry name" value="Znf_RING_CS"/>
</dbReference>
<evidence type="ECO:0000256" key="13">
    <source>
        <dbReference type="SAM" id="Phobius"/>
    </source>
</evidence>
<evidence type="ECO:0000256" key="2">
    <source>
        <dbReference type="ARBA" id="ARBA00014068"/>
    </source>
</evidence>
<evidence type="ECO:0000313" key="15">
    <source>
        <dbReference type="EMBL" id="CAB3265636.1"/>
    </source>
</evidence>
<feature type="transmembrane region" description="Helical" evidence="13">
    <location>
        <begin position="244"/>
        <end position="266"/>
    </location>
</feature>
<evidence type="ECO:0000256" key="12">
    <source>
        <dbReference type="SAM" id="MobiDB-lite"/>
    </source>
</evidence>
<comment type="subcellular location">
    <subcellularLocation>
        <location evidence="1">Endomembrane system</location>
        <topology evidence="1">Multi-pass membrane protein</topology>
    </subcellularLocation>
</comment>
<keyword evidence="6" id="KW-0862">Zinc</keyword>
<dbReference type="UniPathway" id="UPA00143"/>
<evidence type="ECO:0000256" key="7">
    <source>
        <dbReference type="ARBA" id="ARBA00022989"/>
    </source>
</evidence>
<keyword evidence="3 13" id="KW-0812">Transmembrane</keyword>
<organism evidence="15">
    <name type="scientific">Phallusia mammillata</name>
    <dbReference type="NCBI Taxonomy" id="59560"/>
    <lineage>
        <taxon>Eukaryota</taxon>
        <taxon>Metazoa</taxon>
        <taxon>Chordata</taxon>
        <taxon>Tunicata</taxon>
        <taxon>Ascidiacea</taxon>
        <taxon>Phlebobranchia</taxon>
        <taxon>Ascidiidae</taxon>
        <taxon>Phallusia</taxon>
    </lineage>
</organism>
<evidence type="ECO:0000256" key="1">
    <source>
        <dbReference type="ARBA" id="ARBA00004127"/>
    </source>
</evidence>
<evidence type="ECO:0000256" key="5">
    <source>
        <dbReference type="ARBA" id="ARBA00022771"/>
    </source>
</evidence>
<feature type="compositionally biased region" description="Low complexity" evidence="12">
    <location>
        <begin position="82"/>
        <end position="93"/>
    </location>
</feature>
<keyword evidence="4" id="KW-0479">Metal-binding</keyword>
<keyword evidence="8 13" id="KW-0472">Membrane</keyword>
<evidence type="ECO:0000256" key="9">
    <source>
        <dbReference type="ARBA" id="ARBA00030110"/>
    </source>
</evidence>
<dbReference type="SUPFAM" id="SSF57850">
    <property type="entry name" value="RING/U-box"/>
    <property type="match status" value="1"/>
</dbReference>
<dbReference type="PANTHER" id="PTHR22894:SF5">
    <property type="entry name" value="RING-TYPE DOMAIN-CONTAINING PROTEIN"/>
    <property type="match status" value="1"/>
</dbReference>
<dbReference type="PANTHER" id="PTHR22894">
    <property type="entry name" value="RING-TYPE DOMAIN-CONTAINING PROTEIN"/>
    <property type="match status" value="1"/>
</dbReference>
<feature type="transmembrane region" description="Helical" evidence="13">
    <location>
        <begin position="25"/>
        <end position="44"/>
    </location>
</feature>
<dbReference type="EMBL" id="LR789774">
    <property type="protein sequence ID" value="CAB3265636.1"/>
    <property type="molecule type" value="mRNA"/>
</dbReference>
<dbReference type="SMART" id="SM00184">
    <property type="entry name" value="RING"/>
    <property type="match status" value="1"/>
</dbReference>
<evidence type="ECO:0000256" key="6">
    <source>
        <dbReference type="ARBA" id="ARBA00022833"/>
    </source>
</evidence>
<dbReference type="InterPro" id="IPR018957">
    <property type="entry name" value="Znf_C3HC4_RING-type"/>
</dbReference>
<evidence type="ECO:0000256" key="8">
    <source>
        <dbReference type="ARBA" id="ARBA00023136"/>
    </source>
</evidence>
<dbReference type="Pfam" id="PF00097">
    <property type="entry name" value="zf-C3HC4"/>
    <property type="match status" value="1"/>
</dbReference>
<dbReference type="GO" id="GO:0016567">
    <property type="term" value="P:protein ubiquitination"/>
    <property type="evidence" value="ECO:0007669"/>
    <property type="project" value="UniProtKB-UniPathway"/>
</dbReference>
<evidence type="ECO:0000256" key="3">
    <source>
        <dbReference type="ARBA" id="ARBA00022692"/>
    </source>
</evidence>
<dbReference type="GO" id="GO:0008270">
    <property type="term" value="F:zinc ion binding"/>
    <property type="evidence" value="ECO:0007669"/>
    <property type="project" value="UniProtKB-KW"/>
</dbReference>
<dbReference type="InterPro" id="IPR013083">
    <property type="entry name" value="Znf_RING/FYVE/PHD"/>
</dbReference>
<dbReference type="InterPro" id="IPR010652">
    <property type="entry name" value="DUF1232"/>
</dbReference>
<evidence type="ECO:0000256" key="4">
    <source>
        <dbReference type="ARBA" id="ARBA00022723"/>
    </source>
</evidence>
<dbReference type="InterPro" id="IPR001841">
    <property type="entry name" value="Znf_RING"/>
</dbReference>
<feature type="domain" description="RING-type" evidence="14">
    <location>
        <begin position="106"/>
        <end position="149"/>
    </location>
</feature>
<dbReference type="CDD" id="cd16553">
    <property type="entry name" value="RING-HC_RNF170"/>
    <property type="match status" value="1"/>
</dbReference>
<keyword evidence="5 11" id="KW-0863">Zinc-finger</keyword>
<name>A0A6F9DRP4_9ASCI</name>
<gene>
    <name evidence="15" type="primary">Rnf170</name>
</gene>
<accession>A0A6F9DRP4</accession>
<keyword evidence="7 13" id="KW-1133">Transmembrane helix</keyword>
<dbReference type="Pfam" id="PF06803">
    <property type="entry name" value="DUF1232"/>
    <property type="match status" value="1"/>
</dbReference>
<dbReference type="GO" id="GO:0012505">
    <property type="term" value="C:endomembrane system"/>
    <property type="evidence" value="ECO:0007669"/>
    <property type="project" value="UniProtKB-SubCell"/>
</dbReference>
<evidence type="ECO:0000256" key="10">
    <source>
        <dbReference type="ARBA" id="ARBA00031107"/>
    </source>
</evidence>
<dbReference type="InterPro" id="IPR038896">
    <property type="entry name" value="RNF170"/>
</dbReference>
<dbReference type="AlphaFoldDB" id="A0A6F9DRP4"/>
<protein>
    <recommendedName>
        <fullName evidence="2">E3 ubiquitin-protein ligase RNF170</fullName>
    </recommendedName>
    <alternativeName>
        <fullName evidence="10">RING finger protein 170</fullName>
    </alternativeName>
    <alternativeName>
        <fullName evidence="9">RING-type E3 ubiquitin transferase RNF170</fullName>
    </alternativeName>
</protein>
<reference evidence="15" key="1">
    <citation type="submission" date="2020-04" db="EMBL/GenBank/DDBJ databases">
        <authorList>
            <person name="Neveu A P."/>
        </authorList>
    </citation>
    <scope>NUCLEOTIDE SEQUENCE</scope>
    <source>
        <tissue evidence="15">Whole embryo</tissue>
    </source>
</reference>
<dbReference type="GO" id="GO:0061630">
    <property type="term" value="F:ubiquitin protein ligase activity"/>
    <property type="evidence" value="ECO:0007669"/>
    <property type="project" value="InterPro"/>
</dbReference>
<proteinExistence type="evidence at transcript level"/>
<evidence type="ECO:0000256" key="11">
    <source>
        <dbReference type="PROSITE-ProRule" id="PRU00175"/>
    </source>
</evidence>
<feature type="transmembrane region" description="Helical" evidence="13">
    <location>
        <begin position="206"/>
        <end position="232"/>
    </location>
</feature>
<feature type="region of interest" description="Disordered" evidence="12">
    <location>
        <begin position="74"/>
        <end position="94"/>
    </location>
</feature>
<dbReference type="PROSITE" id="PS00518">
    <property type="entry name" value="ZF_RING_1"/>
    <property type="match status" value="1"/>
</dbReference>
<sequence>MDSATEPEFEISSSGTYVEGIGDEVVFAFLTLLAIAASTTFFIFKWINYTNLHAIHPDSQENVAATRSQLGINPDETQTDGLANNNTNASENLNENRQRYYSDRRCPICLLEARLAVETNCGHLFCGQCIITYWRYGDWLGAVQCPVCRQLVSLLMKDFTGSEDEGAREIGRSINDYNRRFSGQPRPIFDYIWDLPAILRHLWRELFSVGGLVFMFRARIFLCIAAIIVYLISPLDIIPEAMFGFIGLLDDLFILLLVLVYMTIIYRQIVAERA</sequence>